<feature type="domain" description="DHHA1" evidence="2">
    <location>
        <begin position="241"/>
        <end position="322"/>
    </location>
</feature>
<name>Q9UYJ6_PYRAB</name>
<evidence type="ECO:0000313" key="6">
    <source>
        <dbReference type="Proteomes" id="UP000009139"/>
    </source>
</evidence>
<dbReference type="AlphaFoldDB" id="Q9UYJ6"/>
<dbReference type="EMBL" id="HE613800">
    <property type="protein sequence ID" value="CCE70965.1"/>
    <property type="molecule type" value="Genomic_DNA"/>
</dbReference>
<reference evidence="3" key="3">
    <citation type="journal article" date="2001" name="Genome Res.">
        <title>Genome evolution at the genus level: comparison of three complete genomes of hyperthermophilic archaea.</title>
        <authorList>
            <person name="Lecompte O."/>
            <person name="Ripp R."/>
            <person name="Puzos-Barbe V."/>
            <person name="Duprat S."/>
            <person name="Heilig R."/>
            <person name="Dietrich J."/>
            <person name="Thierry J.C."/>
            <person name="Poch O."/>
        </authorList>
    </citation>
    <scope>NUCLEOTIDE SEQUENCE</scope>
    <source>
        <strain evidence="3">Orsay</strain>
    </source>
</reference>
<dbReference type="PANTHER" id="PTHR47618:SF1">
    <property type="entry name" value="BIFUNCTIONAL OLIGORIBONUCLEASE AND PAP PHOSPHATASE NRNA"/>
    <property type="match status" value="1"/>
</dbReference>
<dbReference type="InterPro" id="IPR003156">
    <property type="entry name" value="DHHA1_dom"/>
</dbReference>
<dbReference type="InterPro" id="IPR038763">
    <property type="entry name" value="DHH_sf"/>
</dbReference>
<dbReference type="PATRIC" id="fig|272844.11.peg.1610"/>
<reference evidence="4 6" key="5">
    <citation type="journal article" date="2012" name="Curr. Microbiol.">
        <title>Re-annotation of two hyperthermophilic archaea Pyrococcus abyssi GE5 and Pyrococcus furiosus DSM 3638.</title>
        <authorList>
            <person name="Gao J."/>
            <person name="Wang J."/>
        </authorList>
    </citation>
    <scope>GENOME REANNOTATION</scope>
    <source>
        <strain evidence="4">GE5</strain>
        <strain evidence="6">GE5 / Orsay</strain>
    </source>
</reference>
<reference evidence="3" key="2">
    <citation type="journal article" date="2000" name="J. Mol. Biol.">
        <title>Archaeal homologs of eukaryotic methylation guide small nucleolar RNAs: lessons from the Pyrococcus genomes.</title>
        <authorList>
            <person name="Gaspin C."/>
            <person name="Cavaille J."/>
            <person name="Erauso G."/>
        </authorList>
    </citation>
    <scope>NUCLEOTIDE SEQUENCE</scope>
    <source>
        <strain evidence="3">Orsay</strain>
    </source>
</reference>
<dbReference type="Gene3D" id="3.90.1640.10">
    <property type="entry name" value="inorganic pyrophosphatase (n-terminal core)"/>
    <property type="match status" value="1"/>
</dbReference>
<keyword evidence="4" id="KW-0378">Hydrolase</keyword>
<dbReference type="Proteomes" id="UP000000810">
    <property type="component" value="Chromosome"/>
</dbReference>
<feature type="domain" description="DDH" evidence="1">
    <location>
        <begin position="20"/>
        <end position="159"/>
    </location>
</feature>
<gene>
    <name evidence="3" type="ordered locus">PAB1366</name>
</gene>
<evidence type="ECO:0000313" key="5">
    <source>
        <dbReference type="Proteomes" id="UP000000810"/>
    </source>
</evidence>
<dbReference type="PANTHER" id="PTHR47618">
    <property type="entry name" value="BIFUNCTIONAL OLIGORIBONUCLEASE AND PAP PHOSPHATASE NRNA"/>
    <property type="match status" value="1"/>
</dbReference>
<dbReference type="EMBL" id="AJ248287">
    <property type="protein sequence ID" value="CAB50416.1"/>
    <property type="molecule type" value="Genomic_DNA"/>
</dbReference>
<dbReference type="Gene3D" id="3.10.310.40">
    <property type="match status" value="1"/>
</dbReference>
<dbReference type="RefSeq" id="WP_010868629.1">
    <property type="nucleotide sequence ID" value="NC_000868.1"/>
</dbReference>
<dbReference type="InterPro" id="IPR001667">
    <property type="entry name" value="DDH_dom"/>
</dbReference>
<dbReference type="PIR" id="C75065">
    <property type="entry name" value="C75065"/>
</dbReference>
<reference evidence="3 5" key="4">
    <citation type="journal article" date="2003" name="Mol. Microbiol.">
        <title>An integrated analysis of the genome of the hyperthermophilic archaeon Pyrococcus abyssi.</title>
        <authorList>
            <person name="Cohen G."/>
            <person name="Barbe V."/>
            <person name="Flament D."/>
            <person name="Galperin M."/>
            <person name="Heilig R."/>
            <person name="Ripp R."/>
            <person name="Lecompte O."/>
            <person name="Prieur D."/>
            <person name="Poch O."/>
            <person name="Quellerou J."/>
            <person name="Thierry J.C."/>
            <person name="Van der Oost J."/>
            <person name="Weissenbach J."/>
            <person name="Zivanovic Y."/>
            <person name="Forterre P."/>
        </authorList>
    </citation>
    <scope>NUCLEOTIDE SEQUENCE [LARGE SCALE GENOMIC DNA]</scope>
    <source>
        <strain evidence="5">GE5 / Orsay</strain>
        <strain evidence="3">Orsay</strain>
    </source>
</reference>
<evidence type="ECO:0000259" key="1">
    <source>
        <dbReference type="Pfam" id="PF01368"/>
    </source>
</evidence>
<evidence type="ECO:0000259" key="2">
    <source>
        <dbReference type="Pfam" id="PF02272"/>
    </source>
</evidence>
<reference evidence="3" key="1">
    <citation type="submission" date="1999-07" db="EMBL/GenBank/DDBJ databases">
        <authorList>
            <person name="Genoscope"/>
        </authorList>
    </citation>
    <scope>NUCLEOTIDE SEQUENCE</scope>
    <source>
        <strain evidence="3">Orsay</strain>
    </source>
</reference>
<keyword evidence="5" id="KW-1185">Reference proteome</keyword>
<evidence type="ECO:0000313" key="3">
    <source>
        <dbReference type="EMBL" id="CAB50416.1"/>
    </source>
</evidence>
<dbReference type="OrthoDB" id="350705at2157"/>
<dbReference type="InterPro" id="IPR051319">
    <property type="entry name" value="Oligoribo/pAp-PDE_c-di-AMP_PDE"/>
</dbReference>
<proteinExistence type="predicted"/>
<dbReference type="Pfam" id="PF02272">
    <property type="entry name" value="DHHA1"/>
    <property type="match status" value="1"/>
</dbReference>
<protein>
    <submittedName>
        <fullName evidence="4">DHH family phosphohydrolase</fullName>
    </submittedName>
    <submittedName>
        <fullName evidence="3">Phosphoesterase, recJ-like, containing a DHHA1 domain</fullName>
    </submittedName>
</protein>
<dbReference type="GO" id="GO:0016787">
    <property type="term" value="F:hydrolase activity"/>
    <property type="evidence" value="ECO:0007669"/>
    <property type="project" value="UniProtKB-KW"/>
</dbReference>
<dbReference type="HOGENOM" id="CLU_070736_0_0_2"/>
<dbReference type="SUPFAM" id="SSF64182">
    <property type="entry name" value="DHH phosphoesterases"/>
    <property type="match status" value="1"/>
</dbReference>
<accession>Q9UYJ6</accession>
<evidence type="ECO:0000313" key="4">
    <source>
        <dbReference type="EMBL" id="CCE70965.1"/>
    </source>
</evidence>
<organism evidence="3 5">
    <name type="scientific">Pyrococcus abyssi (strain GE5 / Orsay)</name>
    <dbReference type="NCBI Taxonomy" id="272844"/>
    <lineage>
        <taxon>Archaea</taxon>
        <taxon>Methanobacteriati</taxon>
        <taxon>Methanobacteriota</taxon>
        <taxon>Thermococci</taxon>
        <taxon>Thermococcales</taxon>
        <taxon>Thermococcaceae</taxon>
        <taxon>Pyrococcus</taxon>
    </lineage>
</organism>
<dbReference type="KEGG" id="pab:PAB1366"/>
<dbReference type="Proteomes" id="UP000009139">
    <property type="component" value="Chromosome"/>
</dbReference>
<dbReference type="STRING" id="272844.PAB1366"/>
<sequence length="330" mass="36356">MRGERKLKNLLKSLKRDEGIILLCHHNADPDSLGSAIAFSNFLLDRGLRNVRIGVAQSIASYSRRLLKFSRVPIERNPKISERVVFIFDTSSLEQLEPIKIPPNAKLIVIDHHVEKENPIPADISVIDPKRTSTAEIVWELFKKLGYKDEDSAKVLLAAIISDTSSFRYANAKTFKTVSEILELYDFSISEVSQLVAPVSDENVEQSKRIAVLKACQRMEIHKVRKFIIVTSKVSAYEALACKVFLQLGADVAIVGSEKDGVRISARAKDYLVKKGLHLGKLMEKVGPIIGGSGGGHPGAAGANGKENLDEAIKFLVKEVQRFLKGVGDG</sequence>
<dbReference type="GO" id="GO:0003676">
    <property type="term" value="F:nucleic acid binding"/>
    <property type="evidence" value="ECO:0007669"/>
    <property type="project" value="InterPro"/>
</dbReference>
<dbReference type="Pfam" id="PF01368">
    <property type="entry name" value="DHH"/>
    <property type="match status" value="1"/>
</dbReference>
<dbReference type="eggNOG" id="arCOG01565">
    <property type="taxonomic scope" value="Archaea"/>
</dbReference>